<organism evidence="3 4">
    <name type="scientific">Symbiodinium natans</name>
    <dbReference type="NCBI Taxonomy" id="878477"/>
    <lineage>
        <taxon>Eukaryota</taxon>
        <taxon>Sar</taxon>
        <taxon>Alveolata</taxon>
        <taxon>Dinophyceae</taxon>
        <taxon>Suessiales</taxon>
        <taxon>Symbiodiniaceae</taxon>
        <taxon>Symbiodinium</taxon>
    </lineage>
</organism>
<gene>
    <name evidence="3" type="ORF">SNAT2548_LOCUS33621</name>
</gene>
<proteinExistence type="predicted"/>
<dbReference type="PROSITE" id="PS51257">
    <property type="entry name" value="PROKAR_LIPOPROTEIN"/>
    <property type="match status" value="1"/>
</dbReference>
<evidence type="ECO:0008006" key="5">
    <source>
        <dbReference type="Google" id="ProtNLM"/>
    </source>
</evidence>
<dbReference type="EMBL" id="CAJNDS010002767">
    <property type="protein sequence ID" value="CAE7590326.1"/>
    <property type="molecule type" value="Genomic_DNA"/>
</dbReference>
<feature type="transmembrane region" description="Helical" evidence="1">
    <location>
        <begin position="74"/>
        <end position="92"/>
    </location>
</feature>
<evidence type="ECO:0000313" key="3">
    <source>
        <dbReference type="EMBL" id="CAE7590326.1"/>
    </source>
</evidence>
<keyword evidence="1" id="KW-0472">Membrane</keyword>
<evidence type="ECO:0000256" key="2">
    <source>
        <dbReference type="SAM" id="SignalP"/>
    </source>
</evidence>
<keyword evidence="1" id="KW-0812">Transmembrane</keyword>
<feature type="chain" id="PRO_5032713593" description="PS II complex 12 kDa extrinsic protein" evidence="2">
    <location>
        <begin position="30"/>
        <end position="168"/>
    </location>
</feature>
<keyword evidence="2" id="KW-0732">Signal</keyword>
<accession>A0A812V025</accession>
<reference evidence="3" key="1">
    <citation type="submission" date="2021-02" db="EMBL/GenBank/DDBJ databases">
        <authorList>
            <person name="Dougan E. K."/>
            <person name="Rhodes N."/>
            <person name="Thang M."/>
            <person name="Chan C."/>
        </authorList>
    </citation>
    <scope>NUCLEOTIDE SEQUENCE</scope>
</reference>
<keyword evidence="1" id="KW-1133">Transmembrane helix</keyword>
<feature type="signal peptide" evidence="2">
    <location>
        <begin position="1"/>
        <end position="29"/>
    </location>
</feature>
<dbReference type="AlphaFoldDB" id="A0A812V025"/>
<evidence type="ECO:0000313" key="4">
    <source>
        <dbReference type="Proteomes" id="UP000604046"/>
    </source>
</evidence>
<dbReference type="OrthoDB" id="443076at2759"/>
<protein>
    <recommendedName>
        <fullName evidence="5">PS II complex 12 kDa extrinsic protein</fullName>
    </recommendedName>
</protein>
<keyword evidence="4" id="KW-1185">Reference proteome</keyword>
<sequence>MARGSRHALGAILTVLAACGAMCGSFVQGGPIVGQSCSPAAVRIKDVGRRASDGDRGDVSSRRKVIFDSLSKRSPSTAAVAIMTLLIAYILTREEKARKGKICVRSKQYIDDYMADPAKVERLAAKGVPYDQMRAYLQDPNCVDASDYVKNLLTARSFWEAGEEYRVG</sequence>
<dbReference type="Proteomes" id="UP000604046">
    <property type="component" value="Unassembled WGS sequence"/>
</dbReference>
<name>A0A812V025_9DINO</name>
<evidence type="ECO:0000256" key="1">
    <source>
        <dbReference type="SAM" id="Phobius"/>
    </source>
</evidence>
<comment type="caution">
    <text evidence="3">The sequence shown here is derived from an EMBL/GenBank/DDBJ whole genome shotgun (WGS) entry which is preliminary data.</text>
</comment>